<dbReference type="Gramene" id="C.cajan_44046.t">
    <property type="protein sequence ID" value="C.cajan_44046.t.cds1"/>
    <property type="gene ID" value="C.cajan_44046"/>
</dbReference>
<name>A0A151QR94_CAJCA</name>
<reference evidence="1" key="1">
    <citation type="journal article" date="2012" name="Nat. Biotechnol.">
        <title>Draft genome sequence of pigeonpea (Cajanus cajan), an orphan legume crop of resource-poor farmers.</title>
        <authorList>
            <person name="Varshney R.K."/>
            <person name="Chen W."/>
            <person name="Li Y."/>
            <person name="Bharti A.K."/>
            <person name="Saxena R.K."/>
            <person name="Schlueter J.A."/>
            <person name="Donoghue M.T."/>
            <person name="Azam S."/>
            <person name="Fan G."/>
            <person name="Whaley A.M."/>
            <person name="Farmer A.D."/>
            <person name="Sheridan J."/>
            <person name="Iwata A."/>
            <person name="Tuteja R."/>
            <person name="Penmetsa R.V."/>
            <person name="Wu W."/>
            <person name="Upadhyaya H.D."/>
            <person name="Yang S.P."/>
            <person name="Shah T."/>
            <person name="Saxena K.B."/>
            <person name="Michael T."/>
            <person name="McCombie W.R."/>
            <person name="Yang B."/>
            <person name="Zhang G."/>
            <person name="Yang H."/>
            <person name="Wang J."/>
            <person name="Spillane C."/>
            <person name="Cook D.R."/>
            <person name="May G.D."/>
            <person name="Xu X."/>
            <person name="Jackson S.A."/>
        </authorList>
    </citation>
    <scope>NUCLEOTIDE SEQUENCE [LARGE SCALE GENOMIC DNA]</scope>
</reference>
<proteinExistence type="predicted"/>
<gene>
    <name evidence="1" type="ORF">KK1_046427</name>
</gene>
<keyword evidence="2" id="KW-1185">Reference proteome</keyword>
<sequence length="107" mass="12192">MAEAQSVFRSFREVNAVLRSLRICDPSVSRMICLEPCQAGEGVYMGKSTDSPHFYMYRCFFRDLGVCLPFTQFECDFLNFVNSAPCQLHPNSWGFLRAFQVLCSVLG</sequence>
<protein>
    <submittedName>
        <fullName evidence="1">Uncharacterized protein</fullName>
    </submittedName>
</protein>
<accession>A0A151QR94</accession>
<evidence type="ECO:0000313" key="1">
    <source>
        <dbReference type="EMBL" id="KYP32795.1"/>
    </source>
</evidence>
<dbReference type="AlphaFoldDB" id="A0A151QR94"/>
<organism evidence="1 2">
    <name type="scientific">Cajanus cajan</name>
    <name type="common">Pigeon pea</name>
    <name type="synonym">Cajanus indicus</name>
    <dbReference type="NCBI Taxonomy" id="3821"/>
    <lineage>
        <taxon>Eukaryota</taxon>
        <taxon>Viridiplantae</taxon>
        <taxon>Streptophyta</taxon>
        <taxon>Embryophyta</taxon>
        <taxon>Tracheophyta</taxon>
        <taxon>Spermatophyta</taxon>
        <taxon>Magnoliopsida</taxon>
        <taxon>eudicotyledons</taxon>
        <taxon>Gunneridae</taxon>
        <taxon>Pentapetalae</taxon>
        <taxon>rosids</taxon>
        <taxon>fabids</taxon>
        <taxon>Fabales</taxon>
        <taxon>Fabaceae</taxon>
        <taxon>Papilionoideae</taxon>
        <taxon>50 kb inversion clade</taxon>
        <taxon>NPAAA clade</taxon>
        <taxon>indigoferoid/millettioid clade</taxon>
        <taxon>Phaseoleae</taxon>
        <taxon>Cajanus</taxon>
    </lineage>
</organism>
<dbReference type="EMBL" id="KQ485107">
    <property type="protein sequence ID" value="KYP32795.1"/>
    <property type="molecule type" value="Genomic_DNA"/>
</dbReference>
<dbReference type="Proteomes" id="UP000075243">
    <property type="component" value="Unassembled WGS sequence"/>
</dbReference>
<evidence type="ECO:0000313" key="2">
    <source>
        <dbReference type="Proteomes" id="UP000075243"/>
    </source>
</evidence>